<keyword evidence="4" id="KW-0963">Cytoplasm</keyword>
<evidence type="ECO:0000256" key="6">
    <source>
        <dbReference type="ARBA" id="ARBA00022603"/>
    </source>
</evidence>
<dbReference type="InterPro" id="IPR029028">
    <property type="entry name" value="Alpha/beta_knot_MTases"/>
</dbReference>
<dbReference type="SUPFAM" id="SSF75217">
    <property type="entry name" value="alpha/beta knot"/>
    <property type="match status" value="1"/>
</dbReference>
<organism evidence="12">
    <name type="scientific">hydrothermal vent metagenome</name>
    <dbReference type="NCBI Taxonomy" id="652676"/>
    <lineage>
        <taxon>unclassified sequences</taxon>
        <taxon>metagenomes</taxon>
        <taxon>ecological metagenomes</taxon>
    </lineage>
</organism>
<protein>
    <recommendedName>
        <fullName evidence="3">16S rRNA (uracil(1498)-N(3))-methyltransferase</fullName>
        <ecNumber evidence="3">2.1.1.193</ecNumber>
    </recommendedName>
</protein>
<accession>A0A3B1DHP7</accession>
<name>A0A3B1DHP7_9ZZZZ</name>
<dbReference type="EMBL" id="UOGJ01000067">
    <property type="protein sequence ID" value="VAX35604.1"/>
    <property type="molecule type" value="Genomic_DNA"/>
</dbReference>
<reference evidence="12" key="1">
    <citation type="submission" date="2018-06" db="EMBL/GenBank/DDBJ databases">
        <authorList>
            <person name="Zhirakovskaya E."/>
        </authorList>
    </citation>
    <scope>NUCLEOTIDE SEQUENCE</scope>
</reference>
<dbReference type="EC" id="2.1.1.193" evidence="3"/>
<dbReference type="AlphaFoldDB" id="A0A3B1DHP7"/>
<dbReference type="PANTHER" id="PTHR30027:SF3">
    <property type="entry name" value="16S RRNA (URACIL(1498)-N(3))-METHYLTRANSFERASE"/>
    <property type="match status" value="1"/>
</dbReference>
<keyword evidence="8" id="KW-0949">S-adenosyl-L-methionine</keyword>
<dbReference type="GO" id="GO:0070042">
    <property type="term" value="F:rRNA (uridine-N3-)-methyltransferase activity"/>
    <property type="evidence" value="ECO:0007669"/>
    <property type="project" value="TreeGrafter"/>
</dbReference>
<dbReference type="Pfam" id="PF04452">
    <property type="entry name" value="Methyltrans_RNA"/>
    <property type="match status" value="1"/>
</dbReference>
<comment type="catalytic activity">
    <reaction evidence="10">
        <text>uridine(1498) in 16S rRNA + S-adenosyl-L-methionine = N(3)-methyluridine(1498) in 16S rRNA + S-adenosyl-L-homocysteine + H(+)</text>
        <dbReference type="Rhea" id="RHEA:42920"/>
        <dbReference type="Rhea" id="RHEA-COMP:10283"/>
        <dbReference type="Rhea" id="RHEA-COMP:10284"/>
        <dbReference type="ChEBI" id="CHEBI:15378"/>
        <dbReference type="ChEBI" id="CHEBI:57856"/>
        <dbReference type="ChEBI" id="CHEBI:59789"/>
        <dbReference type="ChEBI" id="CHEBI:65315"/>
        <dbReference type="ChEBI" id="CHEBI:74502"/>
        <dbReference type="EC" id="2.1.1.193"/>
    </reaction>
</comment>
<evidence type="ECO:0000256" key="5">
    <source>
        <dbReference type="ARBA" id="ARBA00022552"/>
    </source>
</evidence>
<keyword evidence="7 12" id="KW-0808">Transferase</keyword>
<feature type="domain" description="Ribosomal RNA small subunit methyltransferase E methyltransferase" evidence="11">
    <location>
        <begin position="72"/>
        <end position="233"/>
    </location>
</feature>
<evidence type="ECO:0000259" key="11">
    <source>
        <dbReference type="Pfam" id="PF04452"/>
    </source>
</evidence>
<evidence type="ECO:0000256" key="1">
    <source>
        <dbReference type="ARBA" id="ARBA00004496"/>
    </source>
</evidence>
<keyword evidence="6 12" id="KW-0489">Methyltransferase</keyword>
<evidence type="ECO:0000256" key="7">
    <source>
        <dbReference type="ARBA" id="ARBA00022679"/>
    </source>
</evidence>
<dbReference type="NCBIfam" id="TIGR00046">
    <property type="entry name" value="RsmE family RNA methyltransferase"/>
    <property type="match status" value="1"/>
</dbReference>
<dbReference type="PANTHER" id="PTHR30027">
    <property type="entry name" value="RIBOSOMAL RNA SMALL SUBUNIT METHYLTRANSFERASE E"/>
    <property type="match status" value="1"/>
</dbReference>
<dbReference type="InterPro" id="IPR046886">
    <property type="entry name" value="RsmE_MTase_dom"/>
</dbReference>
<dbReference type="Gene3D" id="3.40.1280.10">
    <property type="match status" value="1"/>
</dbReference>
<evidence type="ECO:0000256" key="9">
    <source>
        <dbReference type="ARBA" id="ARBA00025699"/>
    </source>
</evidence>
<proteinExistence type="inferred from homology"/>
<evidence type="ECO:0000256" key="4">
    <source>
        <dbReference type="ARBA" id="ARBA00022490"/>
    </source>
</evidence>
<evidence type="ECO:0000313" key="12">
    <source>
        <dbReference type="EMBL" id="VAX35604.1"/>
    </source>
</evidence>
<dbReference type="GO" id="GO:0070475">
    <property type="term" value="P:rRNA base methylation"/>
    <property type="evidence" value="ECO:0007669"/>
    <property type="project" value="TreeGrafter"/>
</dbReference>
<evidence type="ECO:0000256" key="8">
    <source>
        <dbReference type="ARBA" id="ARBA00022691"/>
    </source>
</evidence>
<keyword evidence="5" id="KW-0698">rRNA processing</keyword>
<sequence>MNLILLFPEDFVAKNRVRLQDRRYKHIQGILKSTIDDELCVGLLNDKIGTGKIIAFENDGIELKVCLTDSPPKPLAVTLILCCPRPIVLKRLFSSITSLGVKKLILLQSFRVEKSFWKSPVLEEGKIEEQLILGLEQAKDTIMPEVILRKRFKPFVEDELPEVIKGTTPLVAHPQGVQGYSRSFDEPMTLMIGPEGGFVPYEIEQLEKIGFKSIKLGERVLRVETAVSVLLGMVL</sequence>
<evidence type="ECO:0000256" key="10">
    <source>
        <dbReference type="ARBA" id="ARBA00047944"/>
    </source>
</evidence>
<dbReference type="GO" id="GO:0005737">
    <property type="term" value="C:cytoplasm"/>
    <property type="evidence" value="ECO:0007669"/>
    <property type="project" value="UniProtKB-SubCell"/>
</dbReference>
<gene>
    <name evidence="12" type="ORF">MNBD_UNCLBAC01-1915</name>
</gene>
<dbReference type="PIRSF" id="PIRSF015601">
    <property type="entry name" value="MTase_slr0722"/>
    <property type="match status" value="1"/>
</dbReference>
<comment type="similarity">
    <text evidence="2">Belongs to the RNA methyltransferase RsmE family.</text>
</comment>
<dbReference type="NCBIfam" id="NF008700">
    <property type="entry name" value="PRK11713.5-4"/>
    <property type="match status" value="1"/>
</dbReference>
<dbReference type="InterPro" id="IPR006700">
    <property type="entry name" value="RsmE"/>
</dbReference>
<comment type="function">
    <text evidence="9">Specifically methylates the N3 position of the uracil ring of uridine 1498 (m3U1498) in 16S rRNA. Acts on the fully assembled 30S ribosomal subunit.</text>
</comment>
<dbReference type="CDD" id="cd18084">
    <property type="entry name" value="RsmE-like"/>
    <property type="match status" value="1"/>
</dbReference>
<evidence type="ECO:0000256" key="3">
    <source>
        <dbReference type="ARBA" id="ARBA00012328"/>
    </source>
</evidence>
<comment type="subcellular location">
    <subcellularLocation>
        <location evidence="1">Cytoplasm</location>
    </subcellularLocation>
</comment>
<evidence type="ECO:0000256" key="2">
    <source>
        <dbReference type="ARBA" id="ARBA00005528"/>
    </source>
</evidence>
<dbReference type="InterPro" id="IPR029026">
    <property type="entry name" value="tRNA_m1G_MTases_N"/>
</dbReference>